<proteinExistence type="predicted"/>
<dbReference type="InterPro" id="IPR001242">
    <property type="entry name" value="Condensation_dom"/>
</dbReference>
<dbReference type="SUPFAM" id="SSF52777">
    <property type="entry name" value="CoA-dependent acyltransferases"/>
    <property type="match status" value="2"/>
</dbReference>
<comment type="caution">
    <text evidence="3">The sequence shown here is derived from an EMBL/GenBank/DDBJ whole genome shotgun (WGS) entry which is preliminary data.</text>
</comment>
<feature type="domain" description="Condensation" evidence="2">
    <location>
        <begin position="105"/>
        <end position="430"/>
    </location>
</feature>
<dbReference type="GO" id="GO:0005737">
    <property type="term" value="C:cytoplasm"/>
    <property type="evidence" value="ECO:0007669"/>
    <property type="project" value="TreeGrafter"/>
</dbReference>
<dbReference type="Pfam" id="PF00668">
    <property type="entry name" value="Condensation"/>
    <property type="match status" value="1"/>
</dbReference>
<dbReference type="GO" id="GO:0043041">
    <property type="term" value="P:amino acid activation for nonribosomal peptide biosynthetic process"/>
    <property type="evidence" value="ECO:0007669"/>
    <property type="project" value="TreeGrafter"/>
</dbReference>
<dbReference type="PANTHER" id="PTHR45527:SF1">
    <property type="entry name" value="FATTY ACID SYNTHASE"/>
    <property type="match status" value="1"/>
</dbReference>
<feature type="compositionally biased region" description="Basic and acidic residues" evidence="1">
    <location>
        <begin position="73"/>
        <end position="87"/>
    </location>
</feature>
<dbReference type="Gene3D" id="3.30.559.30">
    <property type="entry name" value="Nonribosomal peptide synthetase, condensation domain"/>
    <property type="match status" value="1"/>
</dbReference>
<evidence type="ECO:0000313" key="4">
    <source>
        <dbReference type="Proteomes" id="UP000450000"/>
    </source>
</evidence>
<dbReference type="GO" id="GO:0031177">
    <property type="term" value="F:phosphopantetheine binding"/>
    <property type="evidence" value="ECO:0007669"/>
    <property type="project" value="TreeGrafter"/>
</dbReference>
<dbReference type="EMBL" id="WBOF01000001">
    <property type="protein sequence ID" value="MQS10726.1"/>
    <property type="molecule type" value="Genomic_DNA"/>
</dbReference>
<dbReference type="Proteomes" id="UP000450000">
    <property type="component" value="Unassembled WGS sequence"/>
</dbReference>
<sequence>MERVRRGRALPGAGGAGAAGGRPAVVRPCGAGPAEGRRDAHRHASNTARGGARRNPLKFFGAGRPIRGPPVRRSVEPHSDSRGDDVPHTQVAAPVPPSGDGTGRFPLSSQQELWCAGEQSGSFGPRFTVTKALRITGPVDVAALQGALDDVVARHEVLRTVIVRDARPPYQEVHPPSRVPLHVRDLPPAEGQDRELMAQHLLAETESVVLPVEDLPLLRAFLTRFDDRDAVLGLASHHTAADGWSLQLINRDLATCYAARTRGAEPELPQLRQYREYTQWQSENAAGASAAENLAYWRKRLDGAPFFTLPTDRPIPPEHTEPYVAHTFRFDTATMDAVSALGRAARCSRFMVMLAAFSVLARRIGGVDDPVVNTIVHGRGRPEYQDTVGPFLNFLALRTDLADAGTFRELLLATRTTCLEAYRHEVPIQWVEQAVPSLMAPMADPRNCDFIFGFSESLAASPGAGDPFLISESTVPVAKRESVTEQIPGGAAWNMGVTASGEVSGTLQFNPEEFDAGTAAGWVEAYRSIVLGVLADPDRDWRTL</sequence>
<evidence type="ECO:0000259" key="2">
    <source>
        <dbReference type="Pfam" id="PF00668"/>
    </source>
</evidence>
<keyword evidence="4" id="KW-1185">Reference proteome</keyword>
<name>A0A6N7KH92_9ACTN</name>
<dbReference type="GO" id="GO:0044550">
    <property type="term" value="P:secondary metabolite biosynthetic process"/>
    <property type="evidence" value="ECO:0007669"/>
    <property type="project" value="TreeGrafter"/>
</dbReference>
<dbReference type="PANTHER" id="PTHR45527">
    <property type="entry name" value="NONRIBOSOMAL PEPTIDE SYNTHETASE"/>
    <property type="match status" value="1"/>
</dbReference>
<feature type="region of interest" description="Disordered" evidence="1">
    <location>
        <begin position="1"/>
        <end position="105"/>
    </location>
</feature>
<accession>A0A6N7KH92</accession>
<dbReference type="OrthoDB" id="2472181at2"/>
<organism evidence="3 4">
    <name type="scientific">Streptomyces kaniharaensis</name>
    <dbReference type="NCBI Taxonomy" id="212423"/>
    <lineage>
        <taxon>Bacteria</taxon>
        <taxon>Bacillati</taxon>
        <taxon>Actinomycetota</taxon>
        <taxon>Actinomycetes</taxon>
        <taxon>Kitasatosporales</taxon>
        <taxon>Streptomycetaceae</taxon>
        <taxon>Streptomyces</taxon>
    </lineage>
</organism>
<dbReference type="GO" id="GO:0003824">
    <property type="term" value="F:catalytic activity"/>
    <property type="evidence" value="ECO:0007669"/>
    <property type="project" value="InterPro"/>
</dbReference>
<evidence type="ECO:0000256" key="1">
    <source>
        <dbReference type="SAM" id="MobiDB-lite"/>
    </source>
</evidence>
<dbReference type="GO" id="GO:0008610">
    <property type="term" value="P:lipid biosynthetic process"/>
    <property type="evidence" value="ECO:0007669"/>
    <property type="project" value="UniProtKB-ARBA"/>
</dbReference>
<dbReference type="AlphaFoldDB" id="A0A6N7KH92"/>
<reference evidence="3 4" key="1">
    <citation type="submission" date="2019-09" db="EMBL/GenBank/DDBJ databases">
        <title>Genome Sequences of Streptomyces kaniharaensis ATCC 21070.</title>
        <authorList>
            <person name="Zhu W."/>
            <person name="De Crecy-Lagard V."/>
            <person name="Richards N.G."/>
        </authorList>
    </citation>
    <scope>NUCLEOTIDE SEQUENCE [LARGE SCALE GENOMIC DNA]</scope>
    <source>
        <strain evidence="3 4">SF-557</strain>
    </source>
</reference>
<gene>
    <name evidence="3" type="ORF">F7Q99_00120</name>
</gene>
<dbReference type="InterPro" id="IPR023213">
    <property type="entry name" value="CAT-like_dom_sf"/>
</dbReference>
<evidence type="ECO:0000313" key="3">
    <source>
        <dbReference type="EMBL" id="MQS10726.1"/>
    </source>
</evidence>
<protein>
    <submittedName>
        <fullName evidence="3">Peptide synthase</fullName>
    </submittedName>
</protein>
<dbReference type="Gene3D" id="3.30.559.10">
    <property type="entry name" value="Chloramphenicol acetyltransferase-like domain"/>
    <property type="match status" value="1"/>
</dbReference>